<dbReference type="STRING" id="452662.SJA_C1-23360"/>
<dbReference type="Proteomes" id="UP000007753">
    <property type="component" value="Chromosome 1"/>
</dbReference>
<dbReference type="EMBL" id="AP010803">
    <property type="protein sequence ID" value="BAI97170.1"/>
    <property type="molecule type" value="Genomic_DNA"/>
</dbReference>
<protein>
    <submittedName>
        <fullName evidence="2">Uncharacterized protein</fullName>
    </submittedName>
</protein>
<feature type="region of interest" description="Disordered" evidence="1">
    <location>
        <begin position="1"/>
        <end position="26"/>
    </location>
</feature>
<dbReference type="AlphaFoldDB" id="D4Z3I8"/>
<evidence type="ECO:0000313" key="2">
    <source>
        <dbReference type="EMBL" id="BAI97170.1"/>
    </source>
</evidence>
<dbReference type="HOGENOM" id="CLU_2467426_0_0_5"/>
<evidence type="ECO:0000256" key="1">
    <source>
        <dbReference type="SAM" id="MobiDB-lite"/>
    </source>
</evidence>
<keyword evidence="3" id="KW-1185">Reference proteome</keyword>
<reference evidence="2 3" key="1">
    <citation type="journal article" date="2010" name="J. Bacteriol.">
        <title>Complete genome sequence of the representative gamma-hexachlorocyclohexane-degrading bacterium Sphingobium japonicum UT26.</title>
        <authorList>
            <person name="Nagata Y."/>
            <person name="Ohtsubo Y."/>
            <person name="Endo R."/>
            <person name="Ichikawa N."/>
            <person name="Ankai A."/>
            <person name="Oguchi A."/>
            <person name="Fukui S."/>
            <person name="Fujita N."/>
            <person name="Tsuda M."/>
        </authorList>
    </citation>
    <scope>NUCLEOTIDE SEQUENCE [LARGE SCALE GENOMIC DNA]</scope>
    <source>
        <strain evidence="3">DSM 16413 / CCM 7287 / MTCC 6362 / UT26 / NBRC 101211 / UT26S</strain>
    </source>
</reference>
<organism evidence="2 3">
    <name type="scientific">Sphingobium indicum (strain DSM 16413 / CCM 7287 / MTCC 6362 / UT26 / NBRC 101211 / UT26S)</name>
    <name type="common">Sphingobium japonicum</name>
    <dbReference type="NCBI Taxonomy" id="452662"/>
    <lineage>
        <taxon>Bacteria</taxon>
        <taxon>Pseudomonadati</taxon>
        <taxon>Pseudomonadota</taxon>
        <taxon>Alphaproteobacteria</taxon>
        <taxon>Sphingomonadales</taxon>
        <taxon>Sphingomonadaceae</taxon>
        <taxon>Sphingobium</taxon>
    </lineage>
</organism>
<gene>
    <name evidence="2" type="ordered locus">SJA_C1-23360</name>
</gene>
<accession>D4Z3I8</accession>
<proteinExistence type="predicted"/>
<evidence type="ECO:0000313" key="3">
    <source>
        <dbReference type="Proteomes" id="UP000007753"/>
    </source>
</evidence>
<sequence>MTSIQRLGNQNTKFQRFSKKPNGSETNRWVVGSHAEAFFARRARSVVRMEAMRALMPNAFPFRQGVKGACHIGIVHPSSCPANVSKFC</sequence>
<dbReference type="KEGG" id="sjp:SJA_C1-23360"/>
<name>D4Z3I8_SPHIU</name>